<gene>
    <name evidence="2" type="ORF">EG68_06626</name>
</gene>
<proteinExistence type="predicted"/>
<evidence type="ECO:0000313" key="3">
    <source>
        <dbReference type="Proteomes" id="UP000822476"/>
    </source>
</evidence>
<name>A0A8S9YU51_9TREM</name>
<reference evidence="2" key="1">
    <citation type="submission" date="2019-07" db="EMBL/GenBank/DDBJ databases">
        <title>Annotation for the trematode Paragonimus miyazaki's.</title>
        <authorList>
            <person name="Choi Y.-J."/>
        </authorList>
    </citation>
    <scope>NUCLEOTIDE SEQUENCE</scope>
    <source>
        <strain evidence="2">Japan</strain>
    </source>
</reference>
<feature type="region of interest" description="Disordered" evidence="1">
    <location>
        <begin position="48"/>
        <end position="72"/>
    </location>
</feature>
<evidence type="ECO:0000256" key="1">
    <source>
        <dbReference type="SAM" id="MobiDB-lite"/>
    </source>
</evidence>
<dbReference type="AlphaFoldDB" id="A0A8S9YU51"/>
<feature type="region of interest" description="Disordered" evidence="1">
    <location>
        <begin position="1"/>
        <end position="22"/>
    </location>
</feature>
<dbReference type="OrthoDB" id="10419298at2759"/>
<dbReference type="Proteomes" id="UP000822476">
    <property type="component" value="Unassembled WGS sequence"/>
</dbReference>
<keyword evidence="3" id="KW-1185">Reference proteome</keyword>
<protein>
    <submittedName>
        <fullName evidence="2">Uncharacterized protein</fullName>
    </submittedName>
</protein>
<evidence type="ECO:0000313" key="2">
    <source>
        <dbReference type="EMBL" id="KAF7256531.1"/>
    </source>
</evidence>
<accession>A0A8S9YU51</accession>
<organism evidence="2 3">
    <name type="scientific">Paragonimus skrjabini miyazakii</name>
    <dbReference type="NCBI Taxonomy" id="59628"/>
    <lineage>
        <taxon>Eukaryota</taxon>
        <taxon>Metazoa</taxon>
        <taxon>Spiralia</taxon>
        <taxon>Lophotrochozoa</taxon>
        <taxon>Platyhelminthes</taxon>
        <taxon>Trematoda</taxon>
        <taxon>Digenea</taxon>
        <taxon>Plagiorchiida</taxon>
        <taxon>Troglotremata</taxon>
        <taxon>Troglotrematidae</taxon>
        <taxon>Paragonimus</taxon>
    </lineage>
</organism>
<sequence length="118" mass="12796">MDKQTVPKMTTTPLKIGDNSVLAIPPSPGLETVESTTAHEQHKVIVVPDTNQKKEPSTTATMETISKKTEPNDLHMQHKAIVGKNTASNLVNPWTLSLGIAITICETAGSYWFTNAIL</sequence>
<comment type="caution">
    <text evidence="2">The sequence shown here is derived from an EMBL/GenBank/DDBJ whole genome shotgun (WGS) entry which is preliminary data.</text>
</comment>
<dbReference type="EMBL" id="JTDE01003042">
    <property type="protein sequence ID" value="KAF7256531.1"/>
    <property type="molecule type" value="Genomic_DNA"/>
</dbReference>